<sequence>MQQQHSVNSYRHDNSPDRDQRHPYENGISEVESGDEGSPVVVRRSAGFRGSSLSPSTPVPNGQVQLMTQSSPGGADGYDAFENTNNKKKRKIPTSGTLNSHHSSLTSEHATAGISGSTTGSPATLADSGAGTYYGSGSPATSSVGNGISGPGRGRYGRHAPRAIGIRNSLPVHSQNAWLGGRPGSSRRDLLSSSHQGTGEKSDQGIISTAIANAAALSPSTKGGNNVSLLEQQASKTSPTKTQFTFTCESDSSKNIALHPPNPYPLSHQRIPNPSMPATTPNSRDFATQGTQTSPHMGAVTSQQQSVPGTGTPSHNPGQRPRRSRDSIYALAARRRKIQQHYANAHNPPSPEDLWICEFCEYETIFGEPPRALIRQYEIKDRKERRRLAEKRRLLEKAKMKGRKNKKATKNSAKHPNAQQPTHHHHSDHHHMDSPHPDDYLNGYDDDVPPMTAPAPPQQNVNRPPTVTSNAGRPPPLAEPILPEGTGGSRGMNRPA</sequence>
<keyword evidence="3" id="KW-1185">Reference proteome</keyword>
<organism evidence="2 3">
    <name type="scientific">Talaromyces proteolyticus</name>
    <dbReference type="NCBI Taxonomy" id="1131652"/>
    <lineage>
        <taxon>Eukaryota</taxon>
        <taxon>Fungi</taxon>
        <taxon>Dikarya</taxon>
        <taxon>Ascomycota</taxon>
        <taxon>Pezizomycotina</taxon>
        <taxon>Eurotiomycetes</taxon>
        <taxon>Eurotiomycetidae</taxon>
        <taxon>Eurotiales</taxon>
        <taxon>Trichocomaceae</taxon>
        <taxon>Talaromyces</taxon>
        <taxon>Talaromyces sect. Bacilispori</taxon>
    </lineage>
</organism>
<feature type="region of interest" description="Disordered" evidence="1">
    <location>
        <begin position="233"/>
        <end position="324"/>
    </location>
</feature>
<feature type="compositionally biased region" description="Polar residues" evidence="1">
    <location>
        <begin position="51"/>
        <end position="72"/>
    </location>
</feature>
<feature type="region of interest" description="Disordered" evidence="1">
    <location>
        <begin position="395"/>
        <end position="496"/>
    </location>
</feature>
<dbReference type="AlphaFoldDB" id="A0AAD4KWI6"/>
<feature type="compositionally biased region" description="Basic and acidic residues" evidence="1">
    <location>
        <begin position="430"/>
        <end position="439"/>
    </location>
</feature>
<feature type="compositionally biased region" description="Polar residues" evidence="1">
    <location>
        <begin position="270"/>
        <end position="317"/>
    </location>
</feature>
<evidence type="ECO:0000256" key="1">
    <source>
        <dbReference type="SAM" id="MobiDB-lite"/>
    </source>
</evidence>
<proteinExistence type="predicted"/>
<feature type="compositionally biased region" description="Polar residues" evidence="1">
    <location>
        <begin position="233"/>
        <end position="255"/>
    </location>
</feature>
<feature type="compositionally biased region" description="Basic and acidic residues" evidence="1">
    <location>
        <begin position="10"/>
        <end position="24"/>
    </location>
</feature>
<comment type="caution">
    <text evidence="2">The sequence shown here is derived from an EMBL/GenBank/DDBJ whole genome shotgun (WGS) entry which is preliminary data.</text>
</comment>
<feature type="region of interest" description="Disordered" evidence="1">
    <location>
        <begin position="1"/>
        <end position="205"/>
    </location>
</feature>
<dbReference type="Proteomes" id="UP001201262">
    <property type="component" value="Unassembled WGS sequence"/>
</dbReference>
<accession>A0AAD4KWI6</accession>
<dbReference type="GeneID" id="70239471"/>
<feature type="compositionally biased region" description="Polar residues" evidence="1">
    <location>
        <begin position="94"/>
        <end position="122"/>
    </location>
</feature>
<feature type="compositionally biased region" description="Polar residues" evidence="1">
    <location>
        <begin position="458"/>
        <end position="471"/>
    </location>
</feature>
<protein>
    <submittedName>
        <fullName evidence="2">Uncharacterized protein</fullName>
    </submittedName>
</protein>
<dbReference type="RefSeq" id="XP_046075115.1">
    <property type="nucleotide sequence ID" value="XM_046209184.1"/>
</dbReference>
<reference evidence="2" key="1">
    <citation type="submission" date="2021-12" db="EMBL/GenBank/DDBJ databases">
        <title>Convergent genome expansion in fungi linked to evolution of root-endophyte symbiosis.</title>
        <authorList>
            <consortium name="DOE Joint Genome Institute"/>
            <person name="Ke Y.-H."/>
            <person name="Bonito G."/>
            <person name="Liao H.-L."/>
            <person name="Looney B."/>
            <person name="Rojas-Flechas A."/>
            <person name="Nash J."/>
            <person name="Hameed K."/>
            <person name="Schadt C."/>
            <person name="Martin F."/>
            <person name="Crous P.W."/>
            <person name="Miettinen O."/>
            <person name="Magnuson J.K."/>
            <person name="Labbe J."/>
            <person name="Jacobson D."/>
            <person name="Doktycz M.J."/>
            <person name="Veneault-Fourrey C."/>
            <person name="Kuo A."/>
            <person name="Mondo S."/>
            <person name="Calhoun S."/>
            <person name="Riley R."/>
            <person name="Ohm R."/>
            <person name="LaButti K."/>
            <person name="Andreopoulos B."/>
            <person name="Pangilinan J."/>
            <person name="Nolan M."/>
            <person name="Tritt A."/>
            <person name="Clum A."/>
            <person name="Lipzen A."/>
            <person name="Daum C."/>
            <person name="Barry K."/>
            <person name="Grigoriev I.V."/>
            <person name="Vilgalys R."/>
        </authorList>
    </citation>
    <scope>NUCLEOTIDE SEQUENCE</scope>
    <source>
        <strain evidence="2">PMI_201</strain>
    </source>
</reference>
<feature type="compositionally biased region" description="Basic residues" evidence="1">
    <location>
        <begin position="400"/>
        <end position="413"/>
    </location>
</feature>
<evidence type="ECO:0000313" key="2">
    <source>
        <dbReference type="EMBL" id="KAH8701739.1"/>
    </source>
</evidence>
<gene>
    <name evidence="2" type="ORF">BGW36DRAFT_104393</name>
</gene>
<evidence type="ECO:0000313" key="3">
    <source>
        <dbReference type="Proteomes" id="UP001201262"/>
    </source>
</evidence>
<dbReference type="EMBL" id="JAJTJA010000003">
    <property type="protein sequence ID" value="KAH8701739.1"/>
    <property type="molecule type" value="Genomic_DNA"/>
</dbReference>
<name>A0AAD4KWI6_9EURO</name>